<dbReference type="RefSeq" id="WP_102184321.1">
    <property type="nucleotide sequence ID" value="NZ_PNGC01000002.1"/>
</dbReference>
<sequence length="106" mass="11452">MFNPLDFFGTQTINLTAPATQGIYGTTPGKTTPVDGCFVVEEQRITRSATGEDQISTARVFLPMDTPITVDHLVDIGDGTPRRILAINRNNAPGLPLPETLEAILQ</sequence>
<evidence type="ECO:0000313" key="2">
    <source>
        <dbReference type="Proteomes" id="UP000243201"/>
    </source>
</evidence>
<comment type="caution">
    <text evidence="1">The sequence shown here is derived from an EMBL/GenBank/DDBJ whole genome shotgun (WGS) entry which is preliminary data.</text>
</comment>
<keyword evidence="2" id="KW-1185">Reference proteome</keyword>
<gene>
    <name evidence="1" type="ORF">CJ240_05780</name>
</gene>
<proteinExistence type="predicted"/>
<name>A0ABX4UP20_9ACTO</name>
<accession>A0ABX4UP20</accession>
<evidence type="ECO:0000313" key="1">
    <source>
        <dbReference type="EMBL" id="PMB89275.1"/>
    </source>
</evidence>
<dbReference type="EMBL" id="PNGC01000002">
    <property type="protein sequence ID" value="PMB89275.1"/>
    <property type="molecule type" value="Genomic_DNA"/>
</dbReference>
<evidence type="ECO:0008006" key="3">
    <source>
        <dbReference type="Google" id="ProtNLM"/>
    </source>
</evidence>
<organism evidence="1 2">
    <name type="scientific">Varibaculum cambriense</name>
    <dbReference type="NCBI Taxonomy" id="184870"/>
    <lineage>
        <taxon>Bacteria</taxon>
        <taxon>Bacillati</taxon>
        <taxon>Actinomycetota</taxon>
        <taxon>Actinomycetes</taxon>
        <taxon>Actinomycetales</taxon>
        <taxon>Actinomycetaceae</taxon>
        <taxon>Varibaculum</taxon>
    </lineage>
</organism>
<dbReference type="Proteomes" id="UP000243201">
    <property type="component" value="Unassembled WGS sequence"/>
</dbReference>
<reference evidence="1 2" key="1">
    <citation type="submission" date="2017-09" db="EMBL/GenBank/DDBJ databases">
        <title>Bacterial strain isolated from the female urinary microbiota.</title>
        <authorList>
            <person name="Thomas-White K."/>
            <person name="Kumar N."/>
            <person name="Forster S."/>
            <person name="Putonti C."/>
            <person name="Lawley T."/>
            <person name="Wolfe A.J."/>
        </authorList>
    </citation>
    <scope>NUCLEOTIDE SEQUENCE [LARGE SCALE GENOMIC DNA]</scope>
    <source>
        <strain evidence="1 2">UMB0744</strain>
    </source>
</reference>
<protein>
    <recommendedName>
        <fullName evidence="3">Head-tail adaptor protein</fullName>
    </recommendedName>
</protein>